<feature type="compositionally biased region" description="Polar residues" evidence="1">
    <location>
        <begin position="207"/>
        <end position="219"/>
    </location>
</feature>
<feature type="compositionally biased region" description="Basic and acidic residues" evidence="1">
    <location>
        <begin position="500"/>
        <end position="513"/>
    </location>
</feature>
<feature type="compositionally biased region" description="Basic and acidic residues" evidence="1">
    <location>
        <begin position="327"/>
        <end position="338"/>
    </location>
</feature>
<feature type="compositionally biased region" description="Polar residues" evidence="1">
    <location>
        <begin position="252"/>
        <end position="262"/>
    </location>
</feature>
<dbReference type="AlphaFoldDB" id="A0A183A582"/>
<sequence>LVTSANPRSTPVKTIPLTGLSHSPATPPPATPTTPSCRTPTPTNPCGVGGDRSTPTGPVFSQPPASPVTSDHSGSLPRRFPNVSLENSTCISAENVHTLTGSSGYRNKPHGGARGGFGGPLSRHANFSGTRPLPSQAGAATTSASINTIPSTVVATGANSGGSSPTTIITATPATLSSHLADRLTTSDSSSNNNNNNSNNINDTNIQTENSNSVTSFGTKGLTLDSQALSAANRAESPTVSAHFKPPVVASSLRTRPQTADSSSRRGRNSKISEISGAHRPIALPARSTVQVPVSLDSDTPQPRTNLRPETTGSPMSTRLSRLSSEYSKETEKVDVKGDCSASHTVLAPVLDESTSPSPAPSSITSHNSTRAEHDDPVPVGVAVGADGRANEPLDTIDKPVTVVAMSVNVTSGPPSPPLRPSNGADTPTANGEHYWTPDPPASPSSGSVPVPSSPTSLSNPIPVTVDVLPTGFSGRSTSKSNSAQSPVRDSALGNTCESHPSRTRLESLNDVD</sequence>
<feature type="region of interest" description="Disordered" evidence="1">
    <location>
        <begin position="1"/>
        <end position="81"/>
    </location>
</feature>
<protein>
    <submittedName>
        <fullName evidence="2">WH2 domain-containing protein</fullName>
    </submittedName>
</protein>
<accession>A0A183A582</accession>
<feature type="compositionally biased region" description="Low complexity" evidence="1">
    <location>
        <begin position="378"/>
        <end position="388"/>
    </location>
</feature>
<feature type="compositionally biased region" description="Low complexity" evidence="1">
    <location>
        <begin position="444"/>
        <end position="461"/>
    </location>
</feature>
<feature type="compositionally biased region" description="Polar residues" evidence="1">
    <location>
        <begin position="474"/>
        <end position="499"/>
    </location>
</feature>
<evidence type="ECO:0000313" key="2">
    <source>
        <dbReference type="WBParaSite" id="ECPE_0000211701-mRNA-1"/>
    </source>
</evidence>
<name>A0A183A582_9TREM</name>
<feature type="compositionally biased region" description="Polar residues" evidence="1">
    <location>
        <begin position="288"/>
        <end position="326"/>
    </location>
</feature>
<feature type="region of interest" description="Disordered" evidence="1">
    <location>
        <begin position="234"/>
        <end position="394"/>
    </location>
</feature>
<feature type="region of interest" description="Disordered" evidence="1">
    <location>
        <begin position="100"/>
        <end position="142"/>
    </location>
</feature>
<proteinExistence type="predicted"/>
<feature type="compositionally biased region" description="Low complexity" evidence="1">
    <location>
        <begin position="354"/>
        <end position="366"/>
    </location>
</feature>
<reference evidence="2" key="1">
    <citation type="submission" date="2016-06" db="UniProtKB">
        <authorList>
            <consortium name="WormBaseParasite"/>
        </authorList>
    </citation>
    <scope>IDENTIFICATION</scope>
</reference>
<feature type="compositionally biased region" description="Low complexity" evidence="1">
    <location>
        <begin position="186"/>
        <end position="206"/>
    </location>
</feature>
<feature type="region of interest" description="Disordered" evidence="1">
    <location>
        <begin position="408"/>
        <end position="513"/>
    </location>
</feature>
<feature type="compositionally biased region" description="Polar residues" evidence="1">
    <location>
        <begin position="1"/>
        <end position="12"/>
    </location>
</feature>
<feature type="compositionally biased region" description="Low complexity" evidence="1">
    <location>
        <begin position="33"/>
        <end position="46"/>
    </location>
</feature>
<organism evidence="2">
    <name type="scientific">Echinostoma caproni</name>
    <dbReference type="NCBI Taxonomy" id="27848"/>
    <lineage>
        <taxon>Eukaryota</taxon>
        <taxon>Metazoa</taxon>
        <taxon>Spiralia</taxon>
        <taxon>Lophotrochozoa</taxon>
        <taxon>Platyhelminthes</taxon>
        <taxon>Trematoda</taxon>
        <taxon>Digenea</taxon>
        <taxon>Plagiorchiida</taxon>
        <taxon>Echinostomata</taxon>
        <taxon>Echinostomatoidea</taxon>
        <taxon>Echinostomatidae</taxon>
        <taxon>Echinostoma</taxon>
    </lineage>
</organism>
<dbReference type="WBParaSite" id="ECPE_0000211701-mRNA-1">
    <property type="protein sequence ID" value="ECPE_0000211701-mRNA-1"/>
    <property type="gene ID" value="ECPE_0000211701"/>
</dbReference>
<evidence type="ECO:0000256" key="1">
    <source>
        <dbReference type="SAM" id="MobiDB-lite"/>
    </source>
</evidence>
<feature type="region of interest" description="Disordered" evidence="1">
    <location>
        <begin position="182"/>
        <end position="219"/>
    </location>
</feature>